<evidence type="ECO:0000256" key="1">
    <source>
        <dbReference type="ARBA" id="ARBA00022980"/>
    </source>
</evidence>
<dbReference type="HAMAP" id="MF_00359">
    <property type="entry name" value="Ribosomal_eS1"/>
    <property type="match status" value="1"/>
</dbReference>
<dbReference type="Proteomes" id="UP000885863">
    <property type="component" value="Unassembled WGS sequence"/>
</dbReference>
<comment type="similarity">
    <text evidence="3">Belongs to the eukaryotic ribosomal protein eS1 family.</text>
</comment>
<dbReference type="NCBIfam" id="NF003142">
    <property type="entry name" value="PRK04057.1"/>
    <property type="match status" value="1"/>
</dbReference>
<dbReference type="EMBL" id="DQZR01000050">
    <property type="protein sequence ID" value="HDM35881.1"/>
    <property type="molecule type" value="Genomic_DNA"/>
</dbReference>
<sequence>MVKRQQRGVDKWKTKKWFNIVAPEMFGRAPAGETPASSESLLPGRRVEMTLGDLTGDPSKHHMKLIFEITGVSGDTASTKFIAHTITRDYMRSLIKRRTSKVDSNTVVETKDGYRLRVKASAYTLKRARRRQIKAIRAVMNEEVTQRAKMLTLNEFIREAVLGKLASDIYRKGKQIYPLRRVEIYKTRVLSEPSPGEVEVEETASEGVRVAEGIEETSSAEA</sequence>
<comment type="caution">
    <text evidence="5">The sequence shown here is derived from an EMBL/GenBank/DDBJ whole genome shotgun (WGS) entry which is preliminary data.</text>
</comment>
<proteinExistence type="inferred from homology"/>
<feature type="region of interest" description="Disordered" evidence="4">
    <location>
        <begin position="193"/>
        <end position="222"/>
    </location>
</feature>
<keyword evidence="1 3" id="KW-0689">Ribosomal protein</keyword>
<dbReference type="GO" id="GO:0005840">
    <property type="term" value="C:ribosome"/>
    <property type="evidence" value="ECO:0007669"/>
    <property type="project" value="UniProtKB-KW"/>
</dbReference>
<evidence type="ECO:0000313" key="5">
    <source>
        <dbReference type="EMBL" id="HDM35881.1"/>
    </source>
</evidence>
<dbReference type="GO" id="GO:0006412">
    <property type="term" value="P:translation"/>
    <property type="evidence" value="ECO:0007669"/>
    <property type="project" value="UniProtKB-UniRule"/>
</dbReference>
<evidence type="ECO:0000256" key="2">
    <source>
        <dbReference type="ARBA" id="ARBA00023274"/>
    </source>
</evidence>
<dbReference type="SMART" id="SM01397">
    <property type="entry name" value="Ribosomal_S3Ae"/>
    <property type="match status" value="1"/>
</dbReference>
<dbReference type="EMBL" id="DRIE01000012">
    <property type="protein sequence ID" value="HEC56433.1"/>
    <property type="molecule type" value="Genomic_DNA"/>
</dbReference>
<dbReference type="GO" id="GO:0003735">
    <property type="term" value="F:structural constituent of ribosome"/>
    <property type="evidence" value="ECO:0007669"/>
    <property type="project" value="InterPro"/>
</dbReference>
<organism evidence="5">
    <name type="scientific">Candidatus Syntropharchaeum butanivorans</name>
    <dbReference type="NCBI Taxonomy" id="1839936"/>
    <lineage>
        <taxon>Archaea</taxon>
        <taxon>Methanobacteriati</taxon>
        <taxon>Methanobacteriota</taxon>
        <taxon>Stenosarchaea group</taxon>
        <taxon>Methanomicrobia</taxon>
        <taxon>Methanosarcinales</taxon>
        <taxon>ANME-2 cluster</taxon>
        <taxon>Candidatus Syntropharchaeum</taxon>
    </lineage>
</organism>
<dbReference type="InterPro" id="IPR001593">
    <property type="entry name" value="Ribosomal_eS1"/>
</dbReference>
<dbReference type="GO" id="GO:1990904">
    <property type="term" value="C:ribonucleoprotein complex"/>
    <property type="evidence" value="ECO:0007669"/>
    <property type="project" value="UniProtKB-KW"/>
</dbReference>
<name>A0A7C1B8J3_9EURY</name>
<keyword evidence="2 3" id="KW-0687">Ribonucleoprotein</keyword>
<reference evidence="5" key="1">
    <citation type="journal article" date="2020" name="mSystems">
        <title>Genome- and Community-Level Interaction Insights into Carbon Utilization and Element Cycling Functions of Hydrothermarchaeota in Hydrothermal Sediment.</title>
        <authorList>
            <person name="Zhou Z."/>
            <person name="Liu Y."/>
            <person name="Xu W."/>
            <person name="Pan J."/>
            <person name="Luo Z.H."/>
            <person name="Li M."/>
        </authorList>
    </citation>
    <scope>NUCLEOTIDE SEQUENCE [LARGE SCALE GENOMIC DNA]</scope>
    <source>
        <strain evidence="5">HyVt-185</strain>
        <strain evidence="6">HyVt-386</strain>
    </source>
</reference>
<evidence type="ECO:0000256" key="3">
    <source>
        <dbReference type="HAMAP-Rule" id="MF_00359"/>
    </source>
</evidence>
<dbReference type="Proteomes" id="UP000885936">
    <property type="component" value="Unassembled WGS sequence"/>
</dbReference>
<dbReference type="Pfam" id="PF01015">
    <property type="entry name" value="Ribosomal_S3Ae"/>
    <property type="match status" value="1"/>
</dbReference>
<evidence type="ECO:0000313" key="6">
    <source>
        <dbReference type="EMBL" id="HEC56433.1"/>
    </source>
</evidence>
<dbReference type="PANTHER" id="PTHR11830">
    <property type="entry name" value="40S RIBOSOMAL PROTEIN S3A"/>
    <property type="match status" value="1"/>
</dbReference>
<accession>A0A7C1B8J3</accession>
<gene>
    <name evidence="3" type="primary">rps3ae</name>
    <name evidence="5" type="ORF">ENG09_01315</name>
    <name evidence="6" type="ORF">ENI32_00885</name>
</gene>
<protein>
    <recommendedName>
        <fullName evidence="3">Small ribosomal subunit protein eS1</fullName>
    </recommendedName>
</protein>
<dbReference type="AlphaFoldDB" id="A0A7C1B8J3"/>
<dbReference type="InterPro" id="IPR030838">
    <property type="entry name" value="Ribosomal_eS1_arc"/>
</dbReference>
<evidence type="ECO:0000256" key="4">
    <source>
        <dbReference type="SAM" id="MobiDB-lite"/>
    </source>
</evidence>